<evidence type="ECO:0000313" key="2">
    <source>
        <dbReference type="Proteomes" id="UP000224336"/>
    </source>
</evidence>
<organism evidence="1 2">
    <name type="scientific">Pseudomonas phage KTN4</name>
    <dbReference type="NCBI Taxonomy" id="1862701"/>
    <lineage>
        <taxon>Viruses</taxon>
        <taxon>Duplodnaviria</taxon>
        <taxon>Heunggongvirae</taxon>
        <taxon>Uroviricota</taxon>
        <taxon>Caudoviricetes</taxon>
        <taxon>Chimalliviridae</taxon>
        <taxon>Phikzvirus</taxon>
        <taxon>Phikzvirus phiKZ</taxon>
    </lineage>
</organism>
<dbReference type="EMBL" id="KU521356">
    <property type="protein sequence ID" value="ANM44892.1"/>
    <property type="molecule type" value="Genomic_DNA"/>
</dbReference>
<evidence type="ECO:0000313" key="1">
    <source>
        <dbReference type="EMBL" id="ANM44892.1"/>
    </source>
</evidence>
<gene>
    <name evidence="1" type="ORF">KTN4_134</name>
</gene>
<dbReference type="Proteomes" id="UP000224336">
    <property type="component" value="Segment"/>
</dbReference>
<name>A0A192Y577_9CAUD</name>
<reference evidence="1 2" key="1">
    <citation type="journal article" date="2016" name="Sci. Rep.">
        <title>A proposed integrated approach for the preclinical evaluation of phage therapy in Pseudomonas infections.</title>
        <authorList>
            <person name="Danis-Wlodarczyk K."/>
            <person name="Vandenheuvel D."/>
            <person name="Jang H.B."/>
            <person name="Briers Y."/>
            <person name="Olszak T."/>
            <person name="Arabski M."/>
            <person name="Wasik S."/>
            <person name="Drabik M."/>
            <person name="Higgins G."/>
            <person name="Tyrrell J."/>
            <person name="Harvey B.J."/>
            <person name="Noben J.P."/>
            <person name="Lavigne R."/>
            <person name="Drulis-Kawa Z."/>
        </authorList>
    </citation>
    <scope>NUCLEOTIDE SEQUENCE [LARGE SCALE GENOMIC DNA]</scope>
</reference>
<sequence length="53" mass="5973">MNIDKVKLQKLIADVPEAPKHKKIKNVITKYAEIALGVYVGIVIAKRVLNIKF</sequence>
<proteinExistence type="predicted"/>
<accession>A0A192Y577</accession>
<protein>
    <submittedName>
        <fullName evidence="1">Uncharacterized protein</fullName>
    </submittedName>
</protein>